<accession>A0A7V8VBW6</accession>
<evidence type="ECO:0000313" key="1">
    <source>
        <dbReference type="EMBL" id="MBA2225076.1"/>
    </source>
</evidence>
<organism evidence="1 2">
    <name type="scientific">Thermogemmata fonticola</name>
    <dbReference type="NCBI Taxonomy" id="2755323"/>
    <lineage>
        <taxon>Bacteria</taxon>
        <taxon>Pseudomonadati</taxon>
        <taxon>Planctomycetota</taxon>
        <taxon>Planctomycetia</taxon>
        <taxon>Gemmatales</taxon>
        <taxon>Gemmataceae</taxon>
        <taxon>Thermogemmata</taxon>
    </lineage>
</organism>
<reference evidence="1 2" key="1">
    <citation type="submission" date="2020-07" db="EMBL/GenBank/DDBJ databases">
        <title>Thermogemmata thermophila gen. nov., sp. nov., a novel moderate thermophilic planctomycete from a Kamchatka hot spring.</title>
        <authorList>
            <person name="Elcheninov A.G."/>
            <person name="Podosokorskaya O.A."/>
            <person name="Kovaleva O.L."/>
            <person name="Novikov A."/>
            <person name="Bonch-Osmolovskaya E.A."/>
            <person name="Toshchakov S.V."/>
            <person name="Kublanov I.V."/>
        </authorList>
    </citation>
    <scope>NUCLEOTIDE SEQUENCE [LARGE SCALE GENOMIC DNA]</scope>
    <source>
        <strain evidence="1 2">2918</strain>
    </source>
</reference>
<comment type="caution">
    <text evidence="1">The sequence shown here is derived from an EMBL/GenBank/DDBJ whole genome shotgun (WGS) entry which is preliminary data.</text>
</comment>
<dbReference type="Proteomes" id="UP000542342">
    <property type="component" value="Unassembled WGS sequence"/>
</dbReference>
<gene>
    <name evidence="1" type="ORF">H0921_02755</name>
</gene>
<keyword evidence="2" id="KW-1185">Reference proteome</keyword>
<name>A0A7V8VBW6_9BACT</name>
<evidence type="ECO:0000313" key="2">
    <source>
        <dbReference type="Proteomes" id="UP000542342"/>
    </source>
</evidence>
<protein>
    <recommendedName>
        <fullName evidence="3">Deoxyhypusine synthase</fullName>
    </recommendedName>
</protein>
<dbReference type="RefSeq" id="WP_194536473.1">
    <property type="nucleotide sequence ID" value="NZ_JACEFB010000001.1"/>
</dbReference>
<evidence type="ECO:0008006" key="3">
    <source>
        <dbReference type="Google" id="ProtNLM"/>
    </source>
</evidence>
<dbReference type="EMBL" id="JACEFB010000001">
    <property type="protein sequence ID" value="MBA2225076.1"/>
    <property type="molecule type" value="Genomic_DNA"/>
</dbReference>
<proteinExistence type="predicted"/>
<sequence length="300" mass="33400">MTDWLETLPRQLAAVELRKVRDYVLQRHRDGKCIAVALGGHVIKTGCAPYLIDLIRRGVIRAVAMNGSAAIHDFELAYAGKTSEDVAAQLPRGDFGMARETAEIFAQAVDYAATHHCGLGYALGWLIQHRWNCPHADISLVAAAWRYRIPCTIHVAIGTDIVHMHPQLDGAALGTATLLDFRILCSVVSQLQHGLWFNLGSAVIMPEVFLKAVSVARNCGYDLEGLVTVNFDKEVKYRTAMNVLRRPGTEGIEIIGHHELLIPLWHAAIVAGLQEYRQNVYENDTKDIIRDNEYQRRSVA</sequence>
<dbReference type="Gene3D" id="3.40.50.10690">
    <property type="entry name" value="putative lor/sdh protein like domains"/>
    <property type="match status" value="1"/>
</dbReference>
<dbReference type="AlphaFoldDB" id="A0A7V8VBW6"/>